<reference evidence="2 3" key="1">
    <citation type="submission" date="2024-08" db="EMBL/GenBank/DDBJ databases">
        <authorList>
            <person name="Ishaq N."/>
        </authorList>
    </citation>
    <scope>NUCLEOTIDE SEQUENCE [LARGE SCALE GENOMIC DNA]</scope>
    <source>
        <strain evidence="2 3">JCM 30400</strain>
    </source>
</reference>
<name>A0ABV4NRV7_9GAMM</name>
<sequence length="141" mass="16031">MIFEAILVLNCIWFLMGFNVFSLRGRVFAKLLVPREQRDTPVFGILAESGKFLGGFNFSLALLNILLLINHASFSSDIQRAVLLFTFSVTHGSQFIYNLPVALKNRSGGGAWKVRGVMRFIFVMDFAMMMINLLAALWYWL</sequence>
<evidence type="ECO:0008006" key="4">
    <source>
        <dbReference type="Google" id="ProtNLM"/>
    </source>
</evidence>
<evidence type="ECO:0000256" key="1">
    <source>
        <dbReference type="SAM" id="Phobius"/>
    </source>
</evidence>
<evidence type="ECO:0000313" key="3">
    <source>
        <dbReference type="Proteomes" id="UP001569414"/>
    </source>
</evidence>
<evidence type="ECO:0000313" key="2">
    <source>
        <dbReference type="EMBL" id="MFA0791734.1"/>
    </source>
</evidence>
<proteinExistence type="predicted"/>
<keyword evidence="1" id="KW-0812">Transmembrane</keyword>
<keyword evidence="3" id="KW-1185">Reference proteome</keyword>
<comment type="caution">
    <text evidence="2">The sequence shown here is derived from an EMBL/GenBank/DDBJ whole genome shotgun (WGS) entry which is preliminary data.</text>
</comment>
<organism evidence="2 3">
    <name type="scientific">Microbulbifer echini</name>
    <dbReference type="NCBI Taxonomy" id="1529067"/>
    <lineage>
        <taxon>Bacteria</taxon>
        <taxon>Pseudomonadati</taxon>
        <taxon>Pseudomonadota</taxon>
        <taxon>Gammaproteobacteria</taxon>
        <taxon>Cellvibrionales</taxon>
        <taxon>Microbulbiferaceae</taxon>
        <taxon>Microbulbifer</taxon>
    </lineage>
</organism>
<keyword evidence="1" id="KW-0472">Membrane</keyword>
<accession>A0ABV4NRV7</accession>
<feature type="transmembrane region" description="Helical" evidence="1">
    <location>
        <begin position="81"/>
        <end position="99"/>
    </location>
</feature>
<dbReference type="EMBL" id="JBGMEL010000014">
    <property type="protein sequence ID" value="MFA0791734.1"/>
    <property type="molecule type" value="Genomic_DNA"/>
</dbReference>
<dbReference type="RefSeq" id="WP_299585807.1">
    <property type="nucleotide sequence ID" value="NZ_JBGMEL010000014.1"/>
</dbReference>
<dbReference type="Proteomes" id="UP001569414">
    <property type="component" value="Unassembled WGS sequence"/>
</dbReference>
<keyword evidence="1" id="KW-1133">Transmembrane helix</keyword>
<feature type="transmembrane region" description="Helical" evidence="1">
    <location>
        <begin position="50"/>
        <end position="69"/>
    </location>
</feature>
<gene>
    <name evidence="2" type="ORF">ACCI51_14350</name>
</gene>
<feature type="transmembrane region" description="Helical" evidence="1">
    <location>
        <begin position="120"/>
        <end position="140"/>
    </location>
</feature>
<protein>
    <recommendedName>
        <fullName evidence="4">DUF1761 domain-containing protein</fullName>
    </recommendedName>
</protein>
<feature type="transmembrane region" description="Helical" evidence="1">
    <location>
        <begin position="6"/>
        <end position="29"/>
    </location>
</feature>